<name>A0A6J5CG66_9BURK</name>
<protein>
    <submittedName>
        <fullName evidence="1">Uncharacterized protein</fullName>
    </submittedName>
</protein>
<proteinExistence type="predicted"/>
<dbReference type="AlphaFoldDB" id="A0A6J5CG66"/>
<organism evidence="1 2">
    <name type="scientific">Paraburkholderia phenoliruptrix</name>
    <dbReference type="NCBI Taxonomy" id="252970"/>
    <lineage>
        <taxon>Bacteria</taxon>
        <taxon>Pseudomonadati</taxon>
        <taxon>Pseudomonadota</taxon>
        <taxon>Betaproteobacteria</taxon>
        <taxon>Burkholderiales</taxon>
        <taxon>Burkholderiaceae</taxon>
        <taxon>Paraburkholderia</taxon>
    </lineage>
</organism>
<dbReference type="EMBL" id="CADIKB010000050">
    <property type="protein sequence ID" value="CAB3735470.1"/>
    <property type="molecule type" value="Genomic_DNA"/>
</dbReference>
<reference evidence="1 2" key="1">
    <citation type="submission" date="2020-04" db="EMBL/GenBank/DDBJ databases">
        <authorList>
            <person name="De Canck E."/>
        </authorList>
    </citation>
    <scope>NUCLEOTIDE SEQUENCE [LARGE SCALE GENOMIC DNA]</scope>
    <source>
        <strain evidence="1 2">LMG 22037</strain>
    </source>
</reference>
<sequence length="613" mass="65654">MKPRMARVNANRKDMNASDIAQALKHLDWTGVPVGNKAVIQQAITALEHASLQFPGEPIGYVSPKVAAGSKDWERETLFVTPERANTEPVYAAPVTAAAAIGIAWSNAYAKGLNAGLHACARKVHEYESREWAGDASGARECMRDIELVMRALPTDQEAVASLTELAQRVIEYGNARQAGNTVGIQTTFSAVLSALPGNVIMRDAGGRVMCADVHAVRDLARRARSAATNHEAITIGDLDANALERCAGMLVEPVTEPEFTDWGRAALLWVLYHNLGNRNPIGRAIRFALGMEASQQLNATQVGEALRWAHSTVTPAAGAAQACVVDRSDAAAIPEEIQRGLERNDWTPEEALHWYAAGKHFDTVAGRTRILDTGAVASIALKRSDPAYHALKGADASFPAPDAAPAGECAVVAQAGVPSRPVPARKVSLWDAFEMGFAFRSALLGHVQDGRDVGRLTTCEFWSEPMLGMHEGADLHLGLTVGEAVARLKNEVRRRLDGLDAASDGIVAASAEAVRKRICEAIDGAMAFGYLNLNEPPASHWLAPWWAAGRAQRAAMNALRYLDRELTQYLDGMPADETTRKLRDTARDGLAGIDSAPFARAAGAAHSPAKAV</sequence>
<dbReference type="Proteomes" id="UP000494249">
    <property type="component" value="Unassembled WGS sequence"/>
</dbReference>
<evidence type="ECO:0000313" key="2">
    <source>
        <dbReference type="Proteomes" id="UP000494249"/>
    </source>
</evidence>
<gene>
    <name evidence="1" type="ORF">LMG22037_05969</name>
</gene>
<evidence type="ECO:0000313" key="1">
    <source>
        <dbReference type="EMBL" id="CAB3735470.1"/>
    </source>
</evidence>
<accession>A0A6J5CG66</accession>